<keyword evidence="5 7" id="KW-1133">Transmembrane helix</keyword>
<evidence type="ECO:0000259" key="8">
    <source>
        <dbReference type="Pfam" id="PF04290"/>
    </source>
</evidence>
<protein>
    <recommendedName>
        <fullName evidence="7">TRAP transporter small permease protein</fullName>
    </recommendedName>
</protein>
<feature type="transmembrane region" description="Helical" evidence="7">
    <location>
        <begin position="12"/>
        <end position="31"/>
    </location>
</feature>
<dbReference type="Proteomes" id="UP000182932">
    <property type="component" value="Unassembled WGS sequence"/>
</dbReference>
<name>A0A975WBS1_9RHOB</name>
<dbReference type="AlphaFoldDB" id="A0A975WBS1"/>
<evidence type="ECO:0000313" key="10">
    <source>
        <dbReference type="Proteomes" id="UP000182932"/>
    </source>
</evidence>
<dbReference type="EMBL" id="FNYY01000011">
    <property type="protein sequence ID" value="SEJ81995.1"/>
    <property type="molecule type" value="Genomic_DNA"/>
</dbReference>
<proteinExistence type="inferred from homology"/>
<organism evidence="9 10">
    <name type="scientific">Marinovum algicola</name>
    <dbReference type="NCBI Taxonomy" id="42444"/>
    <lineage>
        <taxon>Bacteria</taxon>
        <taxon>Pseudomonadati</taxon>
        <taxon>Pseudomonadota</taxon>
        <taxon>Alphaproteobacteria</taxon>
        <taxon>Rhodobacterales</taxon>
        <taxon>Roseobacteraceae</taxon>
        <taxon>Marinovum</taxon>
    </lineage>
</organism>
<dbReference type="GO" id="GO:0022857">
    <property type="term" value="F:transmembrane transporter activity"/>
    <property type="evidence" value="ECO:0007669"/>
    <property type="project" value="UniProtKB-UniRule"/>
</dbReference>
<evidence type="ECO:0000256" key="3">
    <source>
        <dbReference type="ARBA" id="ARBA00022475"/>
    </source>
</evidence>
<gene>
    <name evidence="9" type="ORF">SAMN04487940_11125</name>
</gene>
<feature type="transmembrane region" description="Helical" evidence="7">
    <location>
        <begin position="91"/>
        <end position="112"/>
    </location>
</feature>
<evidence type="ECO:0000256" key="7">
    <source>
        <dbReference type="RuleBase" id="RU369079"/>
    </source>
</evidence>
<keyword evidence="6 7" id="KW-0472">Membrane</keyword>
<comment type="subcellular location">
    <subcellularLocation>
        <location evidence="7">Cell inner membrane</location>
        <topology evidence="7">Multi-pass membrane protein</topology>
    </subcellularLocation>
    <subcellularLocation>
        <location evidence="1">Cell membrane</location>
        <topology evidence="1">Multi-pass membrane protein</topology>
    </subcellularLocation>
</comment>
<evidence type="ECO:0000256" key="6">
    <source>
        <dbReference type="ARBA" id="ARBA00023136"/>
    </source>
</evidence>
<dbReference type="GO" id="GO:0005886">
    <property type="term" value="C:plasma membrane"/>
    <property type="evidence" value="ECO:0007669"/>
    <property type="project" value="UniProtKB-SubCell"/>
</dbReference>
<feature type="transmembrane region" description="Helical" evidence="7">
    <location>
        <begin position="132"/>
        <end position="155"/>
    </location>
</feature>
<feature type="transmembrane region" description="Helical" evidence="7">
    <location>
        <begin position="51"/>
        <end position="70"/>
    </location>
</feature>
<keyword evidence="10" id="KW-1185">Reference proteome</keyword>
<comment type="subunit">
    <text evidence="7">The complex comprises the extracytoplasmic solute receptor protein and the two transmembrane proteins.</text>
</comment>
<comment type="similarity">
    <text evidence="7">Belongs to the TRAP transporter small permease family.</text>
</comment>
<keyword evidence="3" id="KW-1003">Cell membrane</keyword>
<keyword evidence="4 7" id="KW-0812">Transmembrane</keyword>
<dbReference type="Pfam" id="PF04290">
    <property type="entry name" value="DctQ"/>
    <property type="match status" value="1"/>
</dbReference>
<accession>A0A975WBS1</accession>
<reference evidence="9 10" key="1">
    <citation type="submission" date="2016-10" db="EMBL/GenBank/DDBJ databases">
        <authorList>
            <person name="Varghese N."/>
            <person name="Submissions S."/>
        </authorList>
    </citation>
    <scope>NUCLEOTIDE SEQUENCE [LARGE SCALE GENOMIC DNA]</scope>
    <source>
        <strain evidence="9 10">FF3</strain>
    </source>
</reference>
<evidence type="ECO:0000256" key="1">
    <source>
        <dbReference type="ARBA" id="ARBA00004651"/>
    </source>
</evidence>
<feature type="domain" description="Tripartite ATP-independent periplasmic transporters DctQ component" evidence="8">
    <location>
        <begin position="27"/>
        <end position="151"/>
    </location>
</feature>
<evidence type="ECO:0000256" key="5">
    <source>
        <dbReference type="ARBA" id="ARBA00022989"/>
    </source>
</evidence>
<keyword evidence="7" id="KW-0997">Cell inner membrane</keyword>
<sequence length="166" mass="17827">MRFPLTKTLSITVNSLTWVAILAIFGLMSIVTFDVIVRNLGITHVRGMMDYVSVLLLLAAGATIPVAFVINRHLVVELGTYALTDKAKMRLEAVWLLLGAPLLLALAWFVWHEGVSLADRGQRMGTLGWSPMVFHGLVAASLGLGGMACLLMAAVKGAGIRLGLID</sequence>
<comment type="function">
    <text evidence="7">Part of the tripartite ATP-independent periplasmic (TRAP) transport system.</text>
</comment>
<dbReference type="InterPro" id="IPR055348">
    <property type="entry name" value="DctQ"/>
</dbReference>
<evidence type="ECO:0000256" key="4">
    <source>
        <dbReference type="ARBA" id="ARBA00022692"/>
    </source>
</evidence>
<evidence type="ECO:0000313" key="9">
    <source>
        <dbReference type="EMBL" id="SEJ81995.1"/>
    </source>
</evidence>
<evidence type="ECO:0000256" key="2">
    <source>
        <dbReference type="ARBA" id="ARBA00022448"/>
    </source>
</evidence>
<keyword evidence="2 7" id="KW-0813">Transport</keyword>
<comment type="caution">
    <text evidence="9">The sequence shown here is derived from an EMBL/GenBank/DDBJ whole genome shotgun (WGS) entry which is preliminary data.</text>
</comment>